<gene>
    <name evidence="1" type="ORF">ENT66_08115</name>
</gene>
<accession>A0A7C4JSH5</accession>
<dbReference type="AlphaFoldDB" id="A0A7C4JSH5"/>
<organism evidence="1">
    <name type="scientific">Thermodesulfobacterium geofontis</name>
    <dbReference type="NCBI Taxonomy" id="1295609"/>
    <lineage>
        <taxon>Bacteria</taxon>
        <taxon>Pseudomonadati</taxon>
        <taxon>Thermodesulfobacteriota</taxon>
        <taxon>Thermodesulfobacteria</taxon>
        <taxon>Thermodesulfobacteriales</taxon>
        <taxon>Thermodesulfobacteriaceae</taxon>
        <taxon>Thermodesulfobacterium</taxon>
    </lineage>
</organism>
<reference evidence="1" key="1">
    <citation type="journal article" date="2020" name="mSystems">
        <title>Genome- and Community-Level Interaction Insights into Carbon Utilization and Element Cycling Functions of Hydrothermarchaeota in Hydrothermal Sediment.</title>
        <authorList>
            <person name="Zhou Z."/>
            <person name="Liu Y."/>
            <person name="Xu W."/>
            <person name="Pan J."/>
            <person name="Luo Z.H."/>
            <person name="Li M."/>
        </authorList>
    </citation>
    <scope>NUCLEOTIDE SEQUENCE [LARGE SCALE GENOMIC DNA]</scope>
    <source>
        <strain evidence="1">SpSt-6</strain>
    </source>
</reference>
<comment type="caution">
    <text evidence="1">The sequence shown here is derived from an EMBL/GenBank/DDBJ whole genome shotgun (WGS) entry which is preliminary data.</text>
</comment>
<name>A0A7C4JSH5_9BACT</name>
<evidence type="ECO:0000313" key="1">
    <source>
        <dbReference type="EMBL" id="HGQ86230.1"/>
    </source>
</evidence>
<sequence length="100" mass="11980">MISEKDLKEINLENLKFFLIRKEEPNQVFSKFEEFLNNLKGHFSLNLEIKEEEIPDYPALKVTDKEEKVQIYYMAIPEGLEKQPFLNCTKSNFKGRKFFK</sequence>
<dbReference type="EMBL" id="DSZN01000121">
    <property type="protein sequence ID" value="HGQ86230.1"/>
    <property type="molecule type" value="Genomic_DNA"/>
</dbReference>
<proteinExistence type="predicted"/>
<protein>
    <submittedName>
        <fullName evidence="1">Uncharacterized protein</fullName>
    </submittedName>
</protein>